<evidence type="ECO:0000313" key="1">
    <source>
        <dbReference type="EMBL" id="PNT97512.1"/>
    </source>
</evidence>
<dbReference type="KEGG" id="cthd:CDO33_09680"/>
<gene>
    <name evidence="1" type="ORF">CDQ84_13085</name>
</gene>
<accession>A0A2K2FC18</accession>
<evidence type="ECO:0000313" key="2">
    <source>
        <dbReference type="Proteomes" id="UP000236151"/>
    </source>
</evidence>
<dbReference type="EMBL" id="NIOJ01000036">
    <property type="protein sequence ID" value="PNT97512.1"/>
    <property type="molecule type" value="Genomic_DNA"/>
</dbReference>
<proteinExistence type="predicted"/>
<reference evidence="1 2" key="1">
    <citation type="submission" date="2017-06" db="EMBL/GenBank/DDBJ databases">
        <title>Investigating the central metabolism of Clostridium thermosuccinogenes.</title>
        <authorList>
            <person name="Koendjbiharie J.G."/>
            <person name="van Kranenburg R."/>
        </authorList>
    </citation>
    <scope>NUCLEOTIDE SEQUENCE [LARGE SCALE GENOMIC DNA]</scope>
    <source>
        <strain evidence="1 2">DSM 5806</strain>
    </source>
</reference>
<dbReference type="OrthoDB" id="1956310at2"/>
<dbReference type="RefSeq" id="WP_103082180.1">
    <property type="nucleotide sequence ID" value="NZ_CP021850.1"/>
</dbReference>
<dbReference type="Proteomes" id="UP000236151">
    <property type="component" value="Unassembled WGS sequence"/>
</dbReference>
<organism evidence="1 2">
    <name type="scientific">Clostridium thermosuccinogenes</name>
    <dbReference type="NCBI Taxonomy" id="84032"/>
    <lineage>
        <taxon>Bacteria</taxon>
        <taxon>Bacillati</taxon>
        <taxon>Bacillota</taxon>
        <taxon>Clostridia</taxon>
        <taxon>Eubacteriales</taxon>
        <taxon>Clostridiaceae</taxon>
        <taxon>Clostridium</taxon>
    </lineage>
</organism>
<dbReference type="InterPro" id="IPR038071">
    <property type="entry name" value="UROD/MetE-like_sf"/>
</dbReference>
<comment type="caution">
    <text evidence="1">The sequence shown here is derived from an EMBL/GenBank/DDBJ whole genome shotgun (WGS) entry which is preliminary data.</text>
</comment>
<keyword evidence="2" id="KW-1185">Reference proteome</keyword>
<dbReference type="AlphaFoldDB" id="A0A2K2FC18"/>
<name>A0A2K2FC18_9CLOT</name>
<evidence type="ECO:0008006" key="3">
    <source>
        <dbReference type="Google" id="ProtNLM"/>
    </source>
</evidence>
<protein>
    <recommendedName>
        <fullName evidence="3">Uroporphyrinogen decarboxylase (URO-D) domain-containing protein</fullName>
    </recommendedName>
</protein>
<dbReference type="Gene3D" id="3.20.20.210">
    <property type="match status" value="1"/>
</dbReference>
<sequence>MYFSKQDVEIIRELAKEVAEIAALPVQEEKRKLWKKLNGLKPERPMVMMDQLPWHEMDTDGELIIRSEHPFSQWLEGNLRRTLYLWKHMPVDMVVEPYVEIQKVIHGTDFGIQAKEETTSTDPRNSVVSHKFIDQLQTEDDLQKIKFPKVWYDKEATEKNLEMAHELLDGILDVRLQGCLPNIHSWDQISMWKGVENCLYDLIDRPEFIHKLMTRLTDAYLSLLDQLEEQGLLGYNQTTIHCTGAYTDELPAPGFDPEKPRAKDLWTFGLAQIFSTVSAEMHQEFELDYSNKWFERFGLVYYGCCDPLDRKLDIVRKIPNLRKISMSPWVNVERGAEGIGKDFVFSRKPNPAFLAASQWEPELVEKDLMETRDICKKYGCPVEFILKDVSTVCYQPQRLWEWAKIAMRVVESD</sequence>